<keyword evidence="2" id="KW-0217">Developmental protein</keyword>
<keyword evidence="4" id="KW-0744">Spermatogenesis</keyword>
<feature type="compositionally biased region" description="Polar residues" evidence="9">
    <location>
        <begin position="537"/>
        <end position="550"/>
    </location>
</feature>
<evidence type="ECO:0000256" key="9">
    <source>
        <dbReference type="SAM" id="MobiDB-lite"/>
    </source>
</evidence>
<keyword evidence="6" id="KW-0238">DNA-binding</keyword>
<evidence type="ECO:0000256" key="4">
    <source>
        <dbReference type="ARBA" id="ARBA00022871"/>
    </source>
</evidence>
<dbReference type="GO" id="GO:0005634">
    <property type="term" value="C:nucleus"/>
    <property type="evidence" value="ECO:0007669"/>
    <property type="project" value="UniProtKB-SubCell"/>
</dbReference>
<dbReference type="InterPro" id="IPR036638">
    <property type="entry name" value="HLH_DNA-bd_sf"/>
</dbReference>
<reference evidence="11" key="2">
    <citation type="submission" date="2025-09" db="UniProtKB">
        <authorList>
            <consortium name="Ensembl"/>
        </authorList>
    </citation>
    <scope>IDENTIFICATION</scope>
</reference>
<dbReference type="Gene3D" id="4.10.280.10">
    <property type="entry name" value="Helix-loop-helix DNA-binding domain"/>
    <property type="match status" value="1"/>
</dbReference>
<dbReference type="InterPro" id="IPR039583">
    <property type="entry name" value="TCFL5/SOLH1/2"/>
</dbReference>
<dbReference type="GO" id="GO:0046983">
    <property type="term" value="F:protein dimerization activity"/>
    <property type="evidence" value="ECO:0007669"/>
    <property type="project" value="InterPro"/>
</dbReference>
<keyword evidence="3" id="KW-0221">Differentiation</keyword>
<evidence type="ECO:0000256" key="8">
    <source>
        <dbReference type="ARBA" id="ARBA00023242"/>
    </source>
</evidence>
<dbReference type="SMART" id="SM00353">
    <property type="entry name" value="HLH"/>
    <property type="match status" value="1"/>
</dbReference>
<dbReference type="AlphaFoldDB" id="A0A8C4WXN9"/>
<dbReference type="InterPro" id="IPR011598">
    <property type="entry name" value="bHLH_dom"/>
</dbReference>
<keyword evidence="5" id="KW-0805">Transcription regulation</keyword>
<accession>A0A8C4WXN9</accession>
<evidence type="ECO:0000256" key="5">
    <source>
        <dbReference type="ARBA" id="ARBA00023015"/>
    </source>
</evidence>
<evidence type="ECO:0000256" key="1">
    <source>
        <dbReference type="ARBA" id="ARBA00004123"/>
    </source>
</evidence>
<evidence type="ECO:0000256" key="2">
    <source>
        <dbReference type="ARBA" id="ARBA00022473"/>
    </source>
</evidence>
<name>A0A8C4WXN9_EPTBU</name>
<dbReference type="GO" id="GO:0030154">
    <property type="term" value="P:cell differentiation"/>
    <property type="evidence" value="ECO:0007669"/>
    <property type="project" value="UniProtKB-KW"/>
</dbReference>
<dbReference type="GO" id="GO:0000978">
    <property type="term" value="F:RNA polymerase II cis-regulatory region sequence-specific DNA binding"/>
    <property type="evidence" value="ECO:0007669"/>
    <property type="project" value="TreeGrafter"/>
</dbReference>
<dbReference type="Proteomes" id="UP000694388">
    <property type="component" value="Unplaced"/>
</dbReference>
<organism evidence="11 12">
    <name type="scientific">Eptatretus burgeri</name>
    <name type="common">Inshore hagfish</name>
    <dbReference type="NCBI Taxonomy" id="7764"/>
    <lineage>
        <taxon>Eukaryota</taxon>
        <taxon>Metazoa</taxon>
        <taxon>Chordata</taxon>
        <taxon>Craniata</taxon>
        <taxon>Vertebrata</taxon>
        <taxon>Cyclostomata</taxon>
        <taxon>Myxini</taxon>
        <taxon>Myxiniformes</taxon>
        <taxon>Myxinidae</taxon>
        <taxon>Eptatretinae</taxon>
        <taxon>Eptatretus</taxon>
    </lineage>
</organism>
<dbReference type="PANTHER" id="PTHR15402:SF4">
    <property type="entry name" value="SPERMATOGENESIS- AND OOGENESIS-SPECIFIC BASIC HELIX-LOOP-HELIX-CONTAINING PROTEIN 1"/>
    <property type="match status" value="1"/>
</dbReference>
<sequence length="550" mass="60825">MASAPAMGEAQGNISRPVKVAQAVVLIVAGQEQLSALTASVEAGVPARRPVAILACGLRQGMMLLQQYRYTIVFLALAESSASAEELAFCWTLRNTSKKNERTPLITVLNTNSPDDLIKFGVSDTVTWPLSTQDIHGICAQWTSMLLWDETEENFKMATFTPSVLAHCQTSLAHCSSGEGGSSSLEQKAAASTYSHTQGMVHEFYEKTGANNTRHTSKERLRRVRIKRCCEHLRHLIPSYSNSRMDMAAVLAATVNYVTCIREQLPVSAWNMFLQYISSKPTYRRFSSFDSQAGLSPDATEVSPPIYPPCRCQVNPANATFHQAYMEDQKRPQNSSEVQGTDAWLKSCEVTESQMNGGQWPSAMNIKQPFDLTWPGPLTSVEVQNPLSFAPEPAMLDLCNLSPVQSCAPPMVQIPWQQDQMDTDALFELLGVSSVFDTQVPPQQSSEDWKTAAGLCTQVSSNSNPIGDFSTSANIPYVSALPPNTDVKNLSDQTCLDLKIMDVNLTHFNWMVSDATLHVPSMQNNEDEGQRVEKSEYTNLEQQMPQHYFP</sequence>
<dbReference type="PANTHER" id="PTHR15402">
    <property type="entry name" value="TRANSCRIPTION FACTOR-LIKE 5 PROTEIN"/>
    <property type="match status" value="1"/>
</dbReference>
<evidence type="ECO:0000256" key="6">
    <source>
        <dbReference type="ARBA" id="ARBA00023125"/>
    </source>
</evidence>
<reference evidence="11" key="1">
    <citation type="submission" date="2025-08" db="UniProtKB">
        <authorList>
            <consortium name="Ensembl"/>
        </authorList>
    </citation>
    <scope>IDENTIFICATION</scope>
</reference>
<evidence type="ECO:0000259" key="10">
    <source>
        <dbReference type="PROSITE" id="PS50888"/>
    </source>
</evidence>
<dbReference type="Pfam" id="PF00010">
    <property type="entry name" value="HLH"/>
    <property type="match status" value="1"/>
</dbReference>
<proteinExistence type="predicted"/>
<dbReference type="PROSITE" id="PS50888">
    <property type="entry name" value="BHLH"/>
    <property type="match status" value="1"/>
</dbReference>
<feature type="domain" description="BHLH" evidence="10">
    <location>
        <begin position="210"/>
        <end position="261"/>
    </location>
</feature>
<evidence type="ECO:0000313" key="11">
    <source>
        <dbReference type="Ensembl" id="ENSEBUP00000018401.1"/>
    </source>
</evidence>
<dbReference type="Ensembl" id="ENSEBUT00000018977.1">
    <property type="protein sequence ID" value="ENSEBUP00000018401.1"/>
    <property type="gene ID" value="ENSEBUG00000011486.1"/>
</dbReference>
<keyword evidence="7" id="KW-0804">Transcription</keyword>
<keyword evidence="8" id="KW-0539">Nucleus</keyword>
<dbReference type="GO" id="GO:0000981">
    <property type="term" value="F:DNA-binding transcription factor activity, RNA polymerase II-specific"/>
    <property type="evidence" value="ECO:0007669"/>
    <property type="project" value="TreeGrafter"/>
</dbReference>
<dbReference type="GO" id="GO:0007283">
    <property type="term" value="P:spermatogenesis"/>
    <property type="evidence" value="ECO:0007669"/>
    <property type="project" value="UniProtKB-KW"/>
</dbReference>
<evidence type="ECO:0000256" key="3">
    <source>
        <dbReference type="ARBA" id="ARBA00022782"/>
    </source>
</evidence>
<keyword evidence="12" id="KW-1185">Reference proteome</keyword>
<feature type="region of interest" description="Disordered" evidence="9">
    <location>
        <begin position="523"/>
        <end position="550"/>
    </location>
</feature>
<evidence type="ECO:0000256" key="7">
    <source>
        <dbReference type="ARBA" id="ARBA00023163"/>
    </source>
</evidence>
<dbReference type="SUPFAM" id="SSF47459">
    <property type="entry name" value="HLH, helix-loop-helix DNA-binding domain"/>
    <property type="match status" value="1"/>
</dbReference>
<protein>
    <recommendedName>
        <fullName evidence="10">BHLH domain-containing protein</fullName>
    </recommendedName>
</protein>
<comment type="subcellular location">
    <subcellularLocation>
        <location evidence="1">Nucleus</location>
    </subcellularLocation>
</comment>
<evidence type="ECO:0000313" key="12">
    <source>
        <dbReference type="Proteomes" id="UP000694388"/>
    </source>
</evidence>